<keyword evidence="2" id="KW-1185">Reference proteome</keyword>
<reference evidence="2" key="1">
    <citation type="journal article" date="2019" name="Int. J. Syst. Evol. Microbiol.">
        <title>The Global Catalogue of Microorganisms (GCM) 10K type strain sequencing project: providing services to taxonomists for standard genome sequencing and annotation.</title>
        <authorList>
            <consortium name="The Broad Institute Genomics Platform"/>
            <consortium name="The Broad Institute Genome Sequencing Center for Infectious Disease"/>
            <person name="Wu L."/>
            <person name="Ma J."/>
        </authorList>
    </citation>
    <scope>NUCLEOTIDE SEQUENCE [LARGE SCALE GENOMIC DNA]</scope>
    <source>
        <strain evidence="2">JCM 1365</strain>
    </source>
</reference>
<evidence type="ECO:0000313" key="2">
    <source>
        <dbReference type="Proteomes" id="UP000623461"/>
    </source>
</evidence>
<gene>
    <name evidence="1" type="ORF">GCM10009721_06970</name>
</gene>
<dbReference type="InterPro" id="IPR027417">
    <property type="entry name" value="P-loop_NTPase"/>
</dbReference>
<dbReference type="RefSeq" id="WP_052358069.1">
    <property type="nucleotide sequence ID" value="NZ_BMNZ01000001.1"/>
</dbReference>
<organism evidence="1 2">
    <name type="scientific">Terrabacter tumescens</name>
    <dbReference type="NCBI Taxonomy" id="60443"/>
    <lineage>
        <taxon>Bacteria</taxon>
        <taxon>Bacillati</taxon>
        <taxon>Actinomycetota</taxon>
        <taxon>Actinomycetes</taxon>
        <taxon>Micrococcales</taxon>
        <taxon>Intrasporangiaceae</taxon>
        <taxon>Terrabacter</taxon>
    </lineage>
</organism>
<dbReference type="Proteomes" id="UP000623461">
    <property type="component" value="Unassembled WGS sequence"/>
</dbReference>
<protein>
    <recommendedName>
        <fullName evidence="3">PqqD family peptide modification chaperone</fullName>
    </recommendedName>
</protein>
<name>A0ABQ2HPS0_9MICO</name>
<proteinExistence type="predicted"/>
<dbReference type="Gene3D" id="3.40.50.300">
    <property type="entry name" value="P-loop containing nucleotide triphosphate hydrolases"/>
    <property type="match status" value="1"/>
</dbReference>
<dbReference type="EMBL" id="BMNZ01000001">
    <property type="protein sequence ID" value="GGM84836.1"/>
    <property type="molecule type" value="Genomic_DNA"/>
</dbReference>
<dbReference type="SUPFAM" id="SSF53795">
    <property type="entry name" value="PEP carboxykinase-like"/>
    <property type="match status" value="1"/>
</dbReference>
<evidence type="ECO:0008006" key="3">
    <source>
        <dbReference type="Google" id="ProtNLM"/>
    </source>
</evidence>
<evidence type="ECO:0000313" key="1">
    <source>
        <dbReference type="EMBL" id="GGM84836.1"/>
    </source>
</evidence>
<comment type="caution">
    <text evidence="1">The sequence shown here is derived from an EMBL/GenBank/DDBJ whole genome shotgun (WGS) entry which is preliminary data.</text>
</comment>
<sequence>MTERAVDLPSDGLLCLRVLGEVVGVRFAGPEPREQVRAAWSRCVVPTPRGRVRTIRSEQSDLPLTRPLSHRLAYDLTDLGIDLLSGRAVLLHAAGLSRPDGSVVALVAASGTGKTTAAARLARGGFGYVTDETVAVLEDGTVPPFPKPLSLVVDPDVEDDKVHVGPDQLGLAPCPERLHLAAVVLLERDPGLSGPPWLERLHPLEAVTQLVGHTSALTRLPRPLVSLAALAADGAGVHRAHYSEAEDLEPLLHALLDAPSAPTPPVPPVVLPVDLPVDLTDRSRMPSGRDPAERLGYVRAPVADGIRTRDGAVLLVGTDPVRLSPLGLTLWDAVEPVHDPAAGPVSLADVDDLVEAAEREHGPHPQARELVGAALDALVAAGVLVRT</sequence>
<accession>A0ABQ2HPS0</accession>